<dbReference type="Pfam" id="PF01774">
    <property type="entry name" value="UreD"/>
    <property type="match status" value="1"/>
</dbReference>
<evidence type="ECO:0000256" key="2">
    <source>
        <dbReference type="ARBA" id="ARBA00023186"/>
    </source>
</evidence>
<dbReference type="RefSeq" id="WP_008512222.1">
    <property type="nucleotide sequence ID" value="NZ_CM001403.1"/>
</dbReference>
<dbReference type="HOGENOM" id="CLU_056339_6_0_10"/>
<evidence type="ECO:0000256" key="3">
    <source>
        <dbReference type="HAMAP-Rule" id="MF_01384"/>
    </source>
</evidence>
<dbReference type="eggNOG" id="COG0829">
    <property type="taxonomic scope" value="Bacteria"/>
</dbReference>
<dbReference type="EMBL" id="CM001403">
    <property type="protein sequence ID" value="EHQ30465.1"/>
    <property type="molecule type" value="Genomic_DNA"/>
</dbReference>
<evidence type="ECO:0000313" key="5">
    <source>
        <dbReference type="Proteomes" id="UP000002774"/>
    </source>
</evidence>
<dbReference type="OrthoDB" id="9807968at2"/>
<dbReference type="PANTHER" id="PTHR33643:SF1">
    <property type="entry name" value="UREASE ACCESSORY PROTEIN D"/>
    <property type="match status" value="1"/>
</dbReference>
<dbReference type="GO" id="GO:0016151">
    <property type="term" value="F:nickel cation binding"/>
    <property type="evidence" value="ECO:0007669"/>
    <property type="project" value="UniProtKB-UniRule"/>
</dbReference>
<keyword evidence="3" id="KW-0963">Cytoplasm</keyword>
<proteinExistence type="inferred from homology"/>
<keyword evidence="2 3" id="KW-0143">Chaperone</keyword>
<sequence length="267" mass="30134">MIANLHIETKLRDGITYLKKVYYTPPFKIADIREDKKSPTLQLMLMSSSPGVLDGDEYRMRVELDAGCSLRLSTQSYQRLFSMKGNASQQLEIVMDQGSSFCYLPHPTVPHESSDFVSKNKIFLSDDCSLIWGEVLTCGRKMNGEVFLFSKYHNLTEIYLHGKLIIKENLMIKPAQININAIGQLENYTHQASLIYLDGGADVKALKQSVNEFLSTQTNLTYAVTTTPKNGFLVRILGYQGEQLHHCLHKIAEIKTSTKATLKAYAQ</sequence>
<comment type="subunit">
    <text evidence="3">UreD, UreF and UreG form a complex that acts as a GTP-hydrolysis-dependent molecular chaperone, activating the urease apoprotein by helping to assemble the nickel containing metallocenter of UreC. The UreE protein probably delivers the nickel.</text>
</comment>
<dbReference type="PANTHER" id="PTHR33643">
    <property type="entry name" value="UREASE ACCESSORY PROTEIN D"/>
    <property type="match status" value="1"/>
</dbReference>
<accession>H1Y7X9</accession>
<dbReference type="STRING" id="714943.Mucpa_6412"/>
<name>H1Y7X9_9SPHI</name>
<evidence type="ECO:0000256" key="1">
    <source>
        <dbReference type="ARBA" id="ARBA00007177"/>
    </source>
</evidence>
<keyword evidence="5" id="KW-1185">Reference proteome</keyword>
<gene>
    <name evidence="3" type="primary">ureD</name>
    <name evidence="4" type="ORF">Mucpa_6412</name>
</gene>
<comment type="similarity">
    <text evidence="1 3">Belongs to the UreD family.</text>
</comment>
<comment type="subcellular location">
    <subcellularLocation>
        <location evidence="3">Cytoplasm</location>
    </subcellularLocation>
</comment>
<keyword evidence="3" id="KW-0996">Nickel insertion</keyword>
<evidence type="ECO:0000313" key="4">
    <source>
        <dbReference type="EMBL" id="EHQ30465.1"/>
    </source>
</evidence>
<dbReference type="AlphaFoldDB" id="H1Y7X9"/>
<protein>
    <recommendedName>
        <fullName evidence="3">Urease accessory protein UreD</fullName>
    </recommendedName>
</protein>
<reference evidence="4" key="1">
    <citation type="submission" date="2011-09" db="EMBL/GenBank/DDBJ databases">
        <title>The permanent draft genome of Mucilaginibacter paludis DSM 18603.</title>
        <authorList>
            <consortium name="US DOE Joint Genome Institute (JGI-PGF)"/>
            <person name="Lucas S."/>
            <person name="Han J."/>
            <person name="Lapidus A."/>
            <person name="Bruce D."/>
            <person name="Goodwin L."/>
            <person name="Pitluck S."/>
            <person name="Peters L."/>
            <person name="Kyrpides N."/>
            <person name="Mavromatis K."/>
            <person name="Ivanova N."/>
            <person name="Mikhailova N."/>
            <person name="Held B."/>
            <person name="Detter J.C."/>
            <person name="Tapia R."/>
            <person name="Han C."/>
            <person name="Land M."/>
            <person name="Hauser L."/>
            <person name="Markowitz V."/>
            <person name="Cheng J.-F."/>
            <person name="Hugenholtz P."/>
            <person name="Woyke T."/>
            <person name="Wu D."/>
            <person name="Tindall B."/>
            <person name="Brambilla E."/>
            <person name="Klenk H.-P."/>
            <person name="Eisen J.A."/>
        </authorList>
    </citation>
    <scope>NUCLEOTIDE SEQUENCE [LARGE SCALE GENOMIC DNA]</scope>
    <source>
        <strain evidence="4">DSM 18603</strain>
    </source>
</reference>
<comment type="function">
    <text evidence="3">Required for maturation of urease via the functional incorporation of the urease nickel metallocenter.</text>
</comment>
<organism evidence="4 5">
    <name type="scientific">Mucilaginibacter paludis DSM 18603</name>
    <dbReference type="NCBI Taxonomy" id="714943"/>
    <lineage>
        <taxon>Bacteria</taxon>
        <taxon>Pseudomonadati</taxon>
        <taxon>Bacteroidota</taxon>
        <taxon>Sphingobacteriia</taxon>
        <taxon>Sphingobacteriales</taxon>
        <taxon>Sphingobacteriaceae</taxon>
        <taxon>Mucilaginibacter</taxon>
    </lineage>
</organism>
<dbReference type="Proteomes" id="UP000002774">
    <property type="component" value="Chromosome"/>
</dbReference>
<dbReference type="HAMAP" id="MF_01384">
    <property type="entry name" value="UreD"/>
    <property type="match status" value="1"/>
</dbReference>
<dbReference type="GO" id="GO:0005737">
    <property type="term" value="C:cytoplasm"/>
    <property type="evidence" value="ECO:0007669"/>
    <property type="project" value="UniProtKB-SubCell"/>
</dbReference>
<dbReference type="InterPro" id="IPR002669">
    <property type="entry name" value="UreD"/>
</dbReference>